<dbReference type="GO" id="GO:0004222">
    <property type="term" value="F:metalloendopeptidase activity"/>
    <property type="evidence" value="ECO:0007669"/>
    <property type="project" value="InterPro"/>
</dbReference>
<dbReference type="InterPro" id="IPR042089">
    <property type="entry name" value="Peptidase_M13_dom_2"/>
</dbReference>
<dbReference type="EMBL" id="CAJFCV020000006">
    <property type="protein sequence ID" value="CAG9131694.1"/>
    <property type="molecule type" value="Genomic_DNA"/>
</dbReference>
<dbReference type="Proteomes" id="UP000582659">
    <property type="component" value="Unassembled WGS sequence"/>
</dbReference>
<name>A0A7I8XCM1_BURXY</name>
<dbReference type="Proteomes" id="UP000659654">
    <property type="component" value="Unassembled WGS sequence"/>
</dbReference>
<dbReference type="Gene3D" id="3.40.390.10">
    <property type="entry name" value="Collagenase (Catalytic Domain)"/>
    <property type="match status" value="2"/>
</dbReference>
<keyword evidence="3" id="KW-1185">Reference proteome</keyword>
<evidence type="ECO:0000313" key="3">
    <source>
        <dbReference type="Proteomes" id="UP000659654"/>
    </source>
</evidence>
<dbReference type="InterPro" id="IPR000718">
    <property type="entry name" value="Peptidase_M13"/>
</dbReference>
<sequence>MTGRLFLWGVLLQSVAVQALHYPDAVRAKVYRMKKFMNTTADPCDDFYTYAAGYFGKKHIPDKNNDDFKNRVMLKSNIGDEIPTVKDVKQMLVACRKNPAIMKEPERTAIYNRIVTSFKSRGFTFPMKNEVVTNNDDLFTELVLEMYTHLFYTGAPILNGWGLDASAGQLFLHIPPKVNQKEAWQKYCNVIGGCADLVYDRNYRAQGYVQANHLKGRFFNKTMGTRLDETFPDIVFYFPNVKNPSQSHHRSNFLNHLMEYLTDHIHRPKKFFYCINYIQQAFPLQVSKIAYELEMQQKERFDELKAKFFEEGNAIKKTAEGMLRNATFKQNQTRQNYLDRLAKNEFEFLDHPILLGNELAAVGPLSLDAPYTRRFVNGLANLFKFNSEKRLKNFFIPEYMNGASHSPVNQHNYFHFRTVEFSHYDVDFPASLDFSGAGFLMSHELARTFGQDLLKSHEDPDKEHRARWDCVTKLYSQKCYPRSPDFCVDPNKIADQAFSDQVVGLALPRVMTLIIRALEACVCLLSAGMYSVFESDSPLLAESTSEELERDCISSEIRQKRPLTELDDS</sequence>
<gene>
    <name evidence="2" type="ORF">BXYJ_LOCUS15449</name>
</gene>
<protein>
    <submittedName>
        <fullName evidence="2">(pine wood nematode) hypothetical protein</fullName>
    </submittedName>
</protein>
<feature type="signal peptide" evidence="1">
    <location>
        <begin position="1"/>
        <end position="19"/>
    </location>
</feature>
<dbReference type="InterPro" id="IPR024079">
    <property type="entry name" value="MetalloPept_cat_dom_sf"/>
</dbReference>
<feature type="chain" id="PRO_5035385020" evidence="1">
    <location>
        <begin position="20"/>
        <end position="569"/>
    </location>
</feature>
<comment type="caution">
    <text evidence="2">The sequence shown here is derived from an EMBL/GenBank/DDBJ whole genome shotgun (WGS) entry which is preliminary data.</text>
</comment>
<proteinExistence type="predicted"/>
<organism evidence="2 3">
    <name type="scientific">Bursaphelenchus xylophilus</name>
    <name type="common">Pinewood nematode worm</name>
    <name type="synonym">Aphelenchoides xylophilus</name>
    <dbReference type="NCBI Taxonomy" id="6326"/>
    <lineage>
        <taxon>Eukaryota</taxon>
        <taxon>Metazoa</taxon>
        <taxon>Ecdysozoa</taxon>
        <taxon>Nematoda</taxon>
        <taxon>Chromadorea</taxon>
        <taxon>Rhabditida</taxon>
        <taxon>Tylenchina</taxon>
        <taxon>Tylenchomorpha</taxon>
        <taxon>Aphelenchoidea</taxon>
        <taxon>Aphelenchoididae</taxon>
        <taxon>Bursaphelenchus</taxon>
    </lineage>
</organism>
<evidence type="ECO:0000313" key="2">
    <source>
        <dbReference type="EMBL" id="CAD5235358.1"/>
    </source>
</evidence>
<dbReference type="PROSITE" id="PS51885">
    <property type="entry name" value="NEPRILYSIN"/>
    <property type="match status" value="1"/>
</dbReference>
<dbReference type="OrthoDB" id="6475849at2759"/>
<accession>A0A7I8XCM1</accession>
<keyword evidence="1" id="KW-0732">Signal</keyword>
<dbReference type="Gene3D" id="1.10.1380.10">
    <property type="entry name" value="Neutral endopeptidase , domain2"/>
    <property type="match status" value="1"/>
</dbReference>
<dbReference type="EMBL" id="CAJFDI010000006">
    <property type="protein sequence ID" value="CAD5235358.1"/>
    <property type="molecule type" value="Genomic_DNA"/>
</dbReference>
<dbReference type="AlphaFoldDB" id="A0A7I8XCM1"/>
<reference evidence="2" key="1">
    <citation type="submission" date="2020-09" db="EMBL/GenBank/DDBJ databases">
        <authorList>
            <person name="Kikuchi T."/>
        </authorList>
    </citation>
    <scope>NUCLEOTIDE SEQUENCE</scope>
    <source>
        <strain evidence="2">Ka4C1</strain>
    </source>
</reference>
<dbReference type="GO" id="GO:0006508">
    <property type="term" value="P:proteolysis"/>
    <property type="evidence" value="ECO:0007669"/>
    <property type="project" value="InterPro"/>
</dbReference>
<evidence type="ECO:0000256" key="1">
    <source>
        <dbReference type="SAM" id="SignalP"/>
    </source>
</evidence>
<dbReference type="SUPFAM" id="SSF55486">
    <property type="entry name" value="Metalloproteases ('zincins'), catalytic domain"/>
    <property type="match status" value="1"/>
</dbReference>